<gene>
    <name evidence="1" type="ORF">I6G56_01395</name>
</gene>
<sequence>MIGAWRFWGIGAAIAWAAVSGVAFAAARIDLAAWSTASAACFAAPPGLCETNAIALPPSETGGRAAGSVALGDAADSTHAASNAHKLAGENQADVRIGSTVSVSLCSFALAGIAARLPVRAISSAVAALGAGPFDAKRAWGVEAGQNDIPLSSAIARHGFAMRDMKTVAFVGFNEARNLNSLTEFRSALPRKTLDTPRVRGDAGEVQPRAQGITINGFLRVCGEGCNGTRRLAGPILIDDQFLPDSNFSKPFEPAFKRAREGAYDAGKMPTLGEHARGAAPLLARAVPVASTRGASGVPAARNVSRTLFGGRVGLDEPLA</sequence>
<dbReference type="EMBL" id="CP065686">
    <property type="protein sequence ID" value="QPS45466.1"/>
    <property type="molecule type" value="Genomic_DNA"/>
</dbReference>
<protein>
    <submittedName>
        <fullName evidence="1">Uncharacterized protein</fullName>
    </submittedName>
</protein>
<dbReference type="AlphaFoldDB" id="A0A7U4P1E0"/>
<organism evidence="1 2">
    <name type="scientific">Burkholderia humptydooensis</name>
    <dbReference type="NCBI Taxonomy" id="430531"/>
    <lineage>
        <taxon>Bacteria</taxon>
        <taxon>Pseudomonadati</taxon>
        <taxon>Pseudomonadota</taxon>
        <taxon>Betaproteobacteria</taxon>
        <taxon>Burkholderiales</taxon>
        <taxon>Burkholderiaceae</taxon>
        <taxon>Burkholderia</taxon>
        <taxon>pseudomallei group</taxon>
    </lineage>
</organism>
<accession>A0A7U4P1E0</accession>
<dbReference type="InterPro" id="IPR028082">
    <property type="entry name" value="Peripla_BP_I"/>
</dbReference>
<dbReference type="KEGG" id="bhg:I6G56_01395"/>
<evidence type="ECO:0000313" key="2">
    <source>
        <dbReference type="Proteomes" id="UP000594943"/>
    </source>
</evidence>
<name>A0A7U4P1E0_9BURK</name>
<dbReference type="SUPFAM" id="SSF53822">
    <property type="entry name" value="Periplasmic binding protein-like I"/>
    <property type="match status" value="1"/>
</dbReference>
<reference evidence="1 2" key="1">
    <citation type="submission" date="2020-12" db="EMBL/GenBank/DDBJ databases">
        <title>FDA dAtabase for Regulatory Grade micrObial Sequences (FDA-ARGOS): Supporting development and validation of Infectious Disease Dx tests.</title>
        <authorList>
            <person name="Nelson B."/>
            <person name="Plummer A."/>
            <person name="Tallon L."/>
            <person name="Sadzewicz L."/>
            <person name="Zhao X."/>
            <person name="Boylan J."/>
            <person name="Ott S."/>
            <person name="Bowen H."/>
            <person name="Vavikolanu K."/>
            <person name="Mehta A."/>
            <person name="Aluvathingal J."/>
            <person name="Nadendla S."/>
            <person name="Myers T."/>
            <person name="Yan Y."/>
            <person name="Sichtig H."/>
        </authorList>
    </citation>
    <scope>NUCLEOTIDE SEQUENCE [LARGE SCALE GENOMIC DNA]</scope>
    <source>
        <strain evidence="1 2">FDAARGOS_899</strain>
    </source>
</reference>
<dbReference type="Gene3D" id="3.40.50.2300">
    <property type="match status" value="2"/>
</dbReference>
<dbReference type="Proteomes" id="UP000594943">
    <property type="component" value="Chromosome 1"/>
</dbReference>
<accession>A0A7T2U4F9</accession>
<proteinExistence type="predicted"/>
<evidence type="ECO:0000313" key="1">
    <source>
        <dbReference type="EMBL" id="QPS45466.1"/>
    </source>
</evidence>